<accession>Q6MRT0</accession>
<dbReference type="AlphaFoldDB" id="Q6MRT0"/>
<feature type="chain" id="PRO_5004276830" evidence="2">
    <location>
        <begin position="24"/>
        <end position="141"/>
    </location>
</feature>
<dbReference type="PATRIC" id="fig|272632.4.peg.1145"/>
<evidence type="ECO:0000313" key="3">
    <source>
        <dbReference type="EMBL" id="CAE77661.1"/>
    </source>
</evidence>
<proteinExistence type="predicted"/>
<evidence type="ECO:0000313" key="4">
    <source>
        <dbReference type="Proteomes" id="UP000001016"/>
    </source>
</evidence>
<feature type="signal peptide" evidence="2">
    <location>
        <begin position="1"/>
        <end position="23"/>
    </location>
</feature>
<dbReference type="PROSITE" id="PS51257">
    <property type="entry name" value="PROKAR_LIPOPROTEIN"/>
    <property type="match status" value="1"/>
</dbReference>
<keyword evidence="4" id="KW-1185">Reference proteome</keyword>
<dbReference type="NCBIfam" id="NF038029">
    <property type="entry name" value="LP_plasma"/>
    <property type="match status" value="1"/>
</dbReference>
<dbReference type="EMBL" id="BX293980">
    <property type="protein sequence ID" value="CAE77661.1"/>
    <property type="molecule type" value="Genomic_DNA"/>
</dbReference>
<dbReference type="KEGG" id="mmy:MSC_1058"/>
<dbReference type="HOGENOM" id="CLU_112873_0_0_14"/>
<sequence>MKKLLTILGSVGLVATTSAAVIACGDKTSQKTPDTKPTEETRKEDKEEPKKDDEKTTEDKKKEEAFSKVEKQIIGNFSPNNNNAVPQSNIKKKLAELLKVQESELTDLNVDYENNTGTVKIKDSSKAIEFKFSVKEKKINN</sequence>
<feature type="region of interest" description="Disordered" evidence="1">
    <location>
        <begin position="25"/>
        <end position="65"/>
    </location>
</feature>
<evidence type="ECO:0000256" key="1">
    <source>
        <dbReference type="SAM" id="MobiDB-lite"/>
    </source>
</evidence>
<dbReference type="RefSeq" id="WP_011167179.1">
    <property type="nucleotide sequence ID" value="NC_005364.2"/>
</dbReference>
<dbReference type="Proteomes" id="UP000001016">
    <property type="component" value="Chromosome"/>
</dbReference>
<organism evidence="3 4">
    <name type="scientific">Mycoplasma mycoides subsp. mycoides SC (strain CCUG 32753 / NCTC 10114 / PG1)</name>
    <dbReference type="NCBI Taxonomy" id="272632"/>
    <lineage>
        <taxon>Bacteria</taxon>
        <taxon>Bacillati</taxon>
        <taxon>Mycoplasmatota</taxon>
        <taxon>Mollicutes</taxon>
        <taxon>Mycoplasmataceae</taxon>
        <taxon>Mycoplasma</taxon>
    </lineage>
</organism>
<feature type="compositionally biased region" description="Basic and acidic residues" evidence="1">
    <location>
        <begin position="33"/>
        <end position="65"/>
    </location>
</feature>
<gene>
    <name evidence="3" type="primary">lpp</name>
    <name evidence="3" type="ordered locus">MSC_1058</name>
</gene>
<protein>
    <submittedName>
        <fullName evidence="3">Variable prolipoprotein</fullName>
    </submittedName>
</protein>
<keyword evidence="2" id="KW-0732">Signal</keyword>
<evidence type="ECO:0000256" key="2">
    <source>
        <dbReference type="SAM" id="SignalP"/>
    </source>
</evidence>
<name>Q6MRT0_MYCMS</name>
<reference evidence="3 4" key="1">
    <citation type="journal article" date="2004" name="Genome Res.">
        <title>The genome sequence of Mycoplasma mycoides subsp. mycoides SC type strain PG1T, the causative agent of contagious bovine pleuropneumonia (CBPP).</title>
        <authorList>
            <person name="Westberg J."/>
            <person name="Persson A."/>
            <person name="Holmberg A."/>
            <person name="Goesmann A."/>
            <person name="Lundeberg J."/>
            <person name="Johansson K.-E."/>
            <person name="Pettersson B."/>
            <person name="Uhlen M."/>
        </authorList>
    </citation>
    <scope>NUCLEOTIDE SEQUENCE [LARGE SCALE GENOMIC DNA]</scope>
    <source>
        <strain evidence="3 4">PG1</strain>
    </source>
</reference>
<dbReference type="InterPro" id="IPR054816">
    <property type="entry name" value="Lipoprotein_mollicutes-type_CS"/>
</dbReference>